<dbReference type="Proteomes" id="UP000887013">
    <property type="component" value="Unassembled WGS sequence"/>
</dbReference>
<name>A0A8X6PW79_NEPPI</name>
<feature type="compositionally biased region" description="Basic and acidic residues" evidence="1">
    <location>
        <begin position="10"/>
        <end position="20"/>
    </location>
</feature>
<protein>
    <submittedName>
        <fullName evidence="2">Uncharacterized protein</fullName>
    </submittedName>
</protein>
<dbReference type="EMBL" id="BMAW01119338">
    <property type="protein sequence ID" value="GFT84212.1"/>
    <property type="molecule type" value="Genomic_DNA"/>
</dbReference>
<organism evidence="2 3">
    <name type="scientific">Nephila pilipes</name>
    <name type="common">Giant wood spider</name>
    <name type="synonym">Nephila maculata</name>
    <dbReference type="NCBI Taxonomy" id="299642"/>
    <lineage>
        <taxon>Eukaryota</taxon>
        <taxon>Metazoa</taxon>
        <taxon>Ecdysozoa</taxon>
        <taxon>Arthropoda</taxon>
        <taxon>Chelicerata</taxon>
        <taxon>Arachnida</taxon>
        <taxon>Araneae</taxon>
        <taxon>Araneomorphae</taxon>
        <taxon>Entelegynae</taxon>
        <taxon>Araneoidea</taxon>
        <taxon>Nephilidae</taxon>
        <taxon>Nephila</taxon>
    </lineage>
</organism>
<reference evidence="2" key="1">
    <citation type="submission" date="2020-08" db="EMBL/GenBank/DDBJ databases">
        <title>Multicomponent nature underlies the extraordinary mechanical properties of spider dragline silk.</title>
        <authorList>
            <person name="Kono N."/>
            <person name="Nakamura H."/>
            <person name="Mori M."/>
            <person name="Yoshida Y."/>
            <person name="Ohtoshi R."/>
            <person name="Malay A.D."/>
            <person name="Moran D.A.P."/>
            <person name="Tomita M."/>
            <person name="Numata K."/>
            <person name="Arakawa K."/>
        </authorList>
    </citation>
    <scope>NUCLEOTIDE SEQUENCE</scope>
</reference>
<evidence type="ECO:0000256" key="1">
    <source>
        <dbReference type="SAM" id="MobiDB-lite"/>
    </source>
</evidence>
<proteinExistence type="predicted"/>
<evidence type="ECO:0000313" key="2">
    <source>
        <dbReference type="EMBL" id="GFT84212.1"/>
    </source>
</evidence>
<feature type="region of interest" description="Disordered" evidence="1">
    <location>
        <begin position="1"/>
        <end position="22"/>
    </location>
</feature>
<gene>
    <name evidence="2" type="primary">AVEN_45668_1</name>
    <name evidence="2" type="ORF">NPIL_146751</name>
</gene>
<dbReference type="OrthoDB" id="6434791at2759"/>
<sequence length="123" mass="14113">MKSNKLHHRISTDKKPEHSKCPTGVSSWCFFQSAIAKGEKPGSHKLHVRTPIKRRFLSHILPIYQRLASYDLLERCVNCGTQNANERLHYIISPKCPKEIFVLKDRVKQGLTEAISEFNKGTL</sequence>
<comment type="caution">
    <text evidence="2">The sequence shown here is derived from an EMBL/GenBank/DDBJ whole genome shotgun (WGS) entry which is preliminary data.</text>
</comment>
<evidence type="ECO:0000313" key="3">
    <source>
        <dbReference type="Proteomes" id="UP000887013"/>
    </source>
</evidence>
<accession>A0A8X6PW79</accession>
<keyword evidence="3" id="KW-1185">Reference proteome</keyword>
<dbReference type="AlphaFoldDB" id="A0A8X6PW79"/>